<keyword evidence="1" id="KW-0479">Metal-binding</keyword>
<sequence length="992" mass="109921">MSADNGDMDLGLSLGCSSNCIRTKLKENSGAGVNAASIIDMTYAASNSLSELIWSPHSGLSVKCAERSLADKKPFLLWNVGPSNRIPSLSQGISCNGTDDETKMEENFIISEAAFHVDSEIVQRASLSQSPGSTARPIIGSSHVQNMESRDEMDEEKIEKDILVKERGENAGYLDENDKESCDPCNERIAIMAERSQENTGPIGSNIDMARTKALSGDLNMGISNDFNPIVSKAVNGGQFLEEVTTAAEVHRETVSEAQITPPQISMYLDEPNKEVKGAFEEERKNKSKIHGSMVPILQKLEHTAENDLQHPMTKDAYQQNEERLLRGCSLPLETSPGDGSKQPCPLKGKEKALSDSNIGGRFSNNLDDSQESVESCTSTGLLGKRRWKFDQQLICESKRVKQQTDGCPESTSLIKHDRSFMNWISNMVNGFSKSNHEEVPSLGLTHAHSSREQTDILHETMICREHQESVSKNMGFQTIFRSLYRSGVKLIETQVSRDDSSVERLQNLVQADKINVQRSSINSSVQNRVSLGHIFMADEKILPSSTECVVSQSDQAWNLSAIPIKNEFSTDSAEDKAPIASDGRETYDLSNKNNLLGSLWITRFSTKTNSIPLNLNHSKRDNYTRVNGNSGDLVKNLETFAASAEFSLGFKEIHERKHSNSVLKIQSTLPSQGPESSEAMASTFARRVDALKHIIPSEAKKDANFTAATCFYCGKSGHNLQDCSEVMESELEDLLINMSSCNWPEDSPCLCIRCFQIDHWAITCPVVTSNRQHQLENKMSFVKCQNACFLDKGDHLKVGLCSGEEPSMNTGLRNLVFNPEEFSGNNLGSDETEKRITSNSGKKKLIEHQNLPLSNLVSERIEEVPKVIFDAVRRLQLSRADILKWINSDVSLLHLEGLFLRLRLGKWEAGLGGTGYYVACITGEPVKDSKTSISVSVGGIKCSVGSQYVSNQDFLEDELKVWWSRTLRNGGKIPSTEDLETKLRQRIKSGF</sequence>
<reference evidence="6" key="1">
    <citation type="journal article" date="2014" name="Science">
        <title>The coffee genome provides insight into the convergent evolution of caffeine biosynthesis.</title>
        <authorList>
            <person name="Denoeud F."/>
            <person name="Carretero-Paulet L."/>
            <person name="Dereeper A."/>
            <person name="Droc G."/>
            <person name="Guyot R."/>
            <person name="Pietrella M."/>
            <person name="Zheng C."/>
            <person name="Alberti A."/>
            <person name="Anthony F."/>
            <person name="Aprea G."/>
            <person name="Aury J.M."/>
            <person name="Bento P."/>
            <person name="Bernard M."/>
            <person name="Bocs S."/>
            <person name="Campa C."/>
            <person name="Cenci A."/>
            <person name="Combes M.C."/>
            <person name="Crouzillat D."/>
            <person name="Da Silva C."/>
            <person name="Daddiego L."/>
            <person name="De Bellis F."/>
            <person name="Dussert S."/>
            <person name="Garsmeur O."/>
            <person name="Gayraud T."/>
            <person name="Guignon V."/>
            <person name="Jahn K."/>
            <person name="Jamilloux V."/>
            <person name="Joet T."/>
            <person name="Labadie K."/>
            <person name="Lan T."/>
            <person name="Leclercq J."/>
            <person name="Lepelley M."/>
            <person name="Leroy T."/>
            <person name="Li L.T."/>
            <person name="Librado P."/>
            <person name="Lopez L."/>
            <person name="Munoz A."/>
            <person name="Noel B."/>
            <person name="Pallavicini A."/>
            <person name="Perrotta G."/>
            <person name="Poncet V."/>
            <person name="Pot D."/>
            <person name="Priyono X."/>
            <person name="Rigoreau M."/>
            <person name="Rouard M."/>
            <person name="Rozas J."/>
            <person name="Tranchant-Dubreuil C."/>
            <person name="VanBuren R."/>
            <person name="Zhang Q."/>
            <person name="Andrade A.C."/>
            <person name="Argout X."/>
            <person name="Bertrand B."/>
            <person name="de Kochko A."/>
            <person name="Graziosi G."/>
            <person name="Henry R.J."/>
            <person name="Jayarama X."/>
            <person name="Ming R."/>
            <person name="Nagai C."/>
            <person name="Rounsley S."/>
            <person name="Sankoff D."/>
            <person name="Giuliano G."/>
            <person name="Albert V.A."/>
            <person name="Wincker P."/>
            <person name="Lashermes P."/>
        </authorList>
    </citation>
    <scope>NUCLEOTIDE SEQUENCE [LARGE SCALE GENOMIC DNA]</scope>
    <source>
        <strain evidence="6">cv. DH200-94</strain>
    </source>
</reference>
<evidence type="ECO:0000259" key="4">
    <source>
        <dbReference type="PROSITE" id="PS51360"/>
    </source>
</evidence>
<name>A0A068TT20_COFCA</name>
<dbReference type="InterPro" id="IPR036128">
    <property type="entry name" value="Plus3-like_sf"/>
</dbReference>
<evidence type="ECO:0000313" key="6">
    <source>
        <dbReference type="Proteomes" id="UP000295252"/>
    </source>
</evidence>
<dbReference type="STRING" id="49390.A0A068TT20"/>
<feature type="compositionally biased region" description="Polar residues" evidence="2">
    <location>
        <begin position="355"/>
        <end position="371"/>
    </location>
</feature>
<keyword evidence="6" id="KW-1185">Reference proteome</keyword>
<dbReference type="GO" id="GO:0008270">
    <property type="term" value="F:zinc ion binding"/>
    <property type="evidence" value="ECO:0007669"/>
    <property type="project" value="UniProtKB-KW"/>
</dbReference>
<dbReference type="EMBL" id="HG739087">
    <property type="protein sequence ID" value="CDO99167.1"/>
    <property type="molecule type" value="Genomic_DNA"/>
</dbReference>
<evidence type="ECO:0000259" key="3">
    <source>
        <dbReference type="PROSITE" id="PS50158"/>
    </source>
</evidence>
<dbReference type="OMA" id="CITEANS"/>
<dbReference type="PANTHER" id="PTHR38940:SF4">
    <property type="entry name" value="OS01G0775100 PROTEIN"/>
    <property type="match status" value="1"/>
</dbReference>
<protein>
    <recommendedName>
        <fullName evidence="7">CCHC-type domain-containing protein</fullName>
    </recommendedName>
</protein>
<dbReference type="PhylomeDB" id="A0A068TT20"/>
<dbReference type="InterPro" id="IPR004343">
    <property type="entry name" value="Plus-3_dom"/>
</dbReference>
<dbReference type="GO" id="GO:0003677">
    <property type="term" value="F:DNA binding"/>
    <property type="evidence" value="ECO:0007669"/>
    <property type="project" value="InterPro"/>
</dbReference>
<proteinExistence type="predicted"/>
<feature type="domain" description="CCHC-type" evidence="3">
    <location>
        <begin position="711"/>
        <end position="726"/>
    </location>
</feature>
<accession>A0A068TT20</accession>
<dbReference type="InterPro" id="IPR001878">
    <property type="entry name" value="Znf_CCHC"/>
</dbReference>
<dbReference type="SUPFAM" id="SSF159042">
    <property type="entry name" value="Plus3-like"/>
    <property type="match status" value="1"/>
</dbReference>
<dbReference type="Gene3D" id="3.90.70.200">
    <property type="entry name" value="Plus-3 domain"/>
    <property type="match status" value="1"/>
</dbReference>
<dbReference type="PANTHER" id="PTHR38940">
    <property type="entry name" value="PLUS3 DOMAIN-CONTAINING PROTEIN"/>
    <property type="match status" value="1"/>
</dbReference>
<evidence type="ECO:0008006" key="7">
    <source>
        <dbReference type="Google" id="ProtNLM"/>
    </source>
</evidence>
<organism evidence="5 6">
    <name type="scientific">Coffea canephora</name>
    <name type="common">Robusta coffee</name>
    <dbReference type="NCBI Taxonomy" id="49390"/>
    <lineage>
        <taxon>Eukaryota</taxon>
        <taxon>Viridiplantae</taxon>
        <taxon>Streptophyta</taxon>
        <taxon>Embryophyta</taxon>
        <taxon>Tracheophyta</taxon>
        <taxon>Spermatophyta</taxon>
        <taxon>Magnoliopsida</taxon>
        <taxon>eudicotyledons</taxon>
        <taxon>Gunneridae</taxon>
        <taxon>Pentapetalae</taxon>
        <taxon>asterids</taxon>
        <taxon>lamiids</taxon>
        <taxon>Gentianales</taxon>
        <taxon>Rubiaceae</taxon>
        <taxon>Ixoroideae</taxon>
        <taxon>Gardenieae complex</taxon>
        <taxon>Bertiereae - Coffeeae clade</taxon>
        <taxon>Coffeeae</taxon>
        <taxon>Coffea</taxon>
    </lineage>
</organism>
<dbReference type="PROSITE" id="PS51360">
    <property type="entry name" value="PLUS3"/>
    <property type="match status" value="1"/>
</dbReference>
<dbReference type="Gene3D" id="4.10.60.10">
    <property type="entry name" value="Zinc finger, CCHC-type"/>
    <property type="match status" value="1"/>
</dbReference>
<evidence type="ECO:0000256" key="1">
    <source>
        <dbReference type="PROSITE-ProRule" id="PRU00047"/>
    </source>
</evidence>
<dbReference type="Gramene" id="CDO99167">
    <property type="protein sequence ID" value="CDO99167"/>
    <property type="gene ID" value="GSCOC_T00026216001"/>
</dbReference>
<dbReference type="SUPFAM" id="SSF57756">
    <property type="entry name" value="Retrovirus zinc finger-like domains"/>
    <property type="match status" value="1"/>
</dbReference>
<dbReference type="SMART" id="SM00719">
    <property type="entry name" value="Plus3"/>
    <property type="match status" value="1"/>
</dbReference>
<evidence type="ECO:0000313" key="5">
    <source>
        <dbReference type="EMBL" id="CDO99167.1"/>
    </source>
</evidence>
<keyword evidence="1" id="KW-0862">Zinc</keyword>
<dbReference type="InterPro" id="IPR036875">
    <property type="entry name" value="Znf_CCHC_sf"/>
</dbReference>
<feature type="region of interest" description="Disordered" evidence="2">
    <location>
        <begin position="330"/>
        <end position="371"/>
    </location>
</feature>
<keyword evidence="1" id="KW-0863">Zinc-finger</keyword>
<gene>
    <name evidence="5" type="ORF">GSCOC_T00026216001</name>
</gene>
<dbReference type="SMART" id="SM00343">
    <property type="entry name" value="ZnF_C2HC"/>
    <property type="match status" value="2"/>
</dbReference>
<dbReference type="OrthoDB" id="166375at2759"/>
<feature type="domain" description="Plus3" evidence="4">
    <location>
        <begin position="867"/>
        <end position="992"/>
    </location>
</feature>
<evidence type="ECO:0000256" key="2">
    <source>
        <dbReference type="SAM" id="MobiDB-lite"/>
    </source>
</evidence>
<dbReference type="PROSITE" id="PS50158">
    <property type="entry name" value="ZF_CCHC"/>
    <property type="match status" value="1"/>
</dbReference>
<dbReference type="InParanoid" id="A0A068TT20"/>
<dbReference type="AlphaFoldDB" id="A0A068TT20"/>
<dbReference type="Proteomes" id="UP000295252">
    <property type="component" value="Chromosome V"/>
</dbReference>
<dbReference type="FunCoup" id="A0A068TT20">
    <property type="interactions" value="112"/>
</dbReference>
<dbReference type="Pfam" id="PF03126">
    <property type="entry name" value="Plus-3"/>
    <property type="match status" value="1"/>
</dbReference>